<evidence type="ECO:0000313" key="9">
    <source>
        <dbReference type="EMBL" id="OMJ20081.1"/>
    </source>
</evidence>
<accession>A0A1R1XZG1</accession>
<dbReference type="Gene3D" id="3.10.20.620">
    <property type="match status" value="1"/>
</dbReference>
<reference evidence="10" key="1">
    <citation type="submission" date="2017-01" db="EMBL/GenBank/DDBJ databases">
        <authorList>
            <person name="Wang Y."/>
            <person name="White M."/>
            <person name="Kvist S."/>
            <person name="Moncalvo J.-M."/>
        </authorList>
    </citation>
    <scope>NUCLEOTIDE SEQUENCE [LARGE SCALE GENOMIC DNA]</scope>
    <source>
        <strain evidence="10">ID-206-W2</strain>
    </source>
</reference>
<evidence type="ECO:0000256" key="3">
    <source>
        <dbReference type="ARBA" id="ARBA00022843"/>
    </source>
</evidence>
<comment type="subcellular location">
    <subcellularLocation>
        <location evidence="5">Preautophagosomal structure membrane</location>
        <topology evidence="5">Peripheral membrane protein</topology>
    </subcellularLocation>
</comment>
<dbReference type="InterPro" id="IPR007239">
    <property type="entry name" value="Atg5"/>
</dbReference>
<dbReference type="InterPro" id="IPR048940">
    <property type="entry name" value="ATG5_HBR"/>
</dbReference>
<evidence type="ECO:0000256" key="1">
    <source>
        <dbReference type="ARBA" id="ARBA00006910"/>
    </source>
</evidence>
<dbReference type="EMBL" id="LSSM01002850">
    <property type="protein sequence ID" value="OMJ20081.1"/>
    <property type="molecule type" value="Genomic_DNA"/>
</dbReference>
<keyword evidence="3 5" id="KW-0832">Ubl conjugation</keyword>
<organism evidence="9 10">
    <name type="scientific">Smittium culicis</name>
    <dbReference type="NCBI Taxonomy" id="133412"/>
    <lineage>
        <taxon>Eukaryota</taxon>
        <taxon>Fungi</taxon>
        <taxon>Fungi incertae sedis</taxon>
        <taxon>Zoopagomycota</taxon>
        <taxon>Kickxellomycotina</taxon>
        <taxon>Harpellomycetes</taxon>
        <taxon>Harpellales</taxon>
        <taxon>Legeriomycetaceae</taxon>
        <taxon>Smittium</taxon>
    </lineage>
</organism>
<evidence type="ECO:0000259" key="8">
    <source>
        <dbReference type="Pfam" id="PF20638"/>
    </source>
</evidence>
<keyword evidence="5" id="KW-0472">Membrane</keyword>
<dbReference type="GO" id="GO:0005776">
    <property type="term" value="C:autophagosome"/>
    <property type="evidence" value="ECO:0007669"/>
    <property type="project" value="TreeGrafter"/>
</dbReference>
<dbReference type="GO" id="GO:0034045">
    <property type="term" value="C:phagophore assembly site membrane"/>
    <property type="evidence" value="ECO:0007669"/>
    <property type="project" value="UniProtKB-SubCell"/>
</dbReference>
<keyword evidence="4 5" id="KW-0072">Autophagy</keyword>
<dbReference type="AlphaFoldDB" id="A0A1R1XZG1"/>
<feature type="domain" description="Autophagy protein ATG5 UblA" evidence="8">
    <location>
        <begin position="64"/>
        <end position="149"/>
    </location>
</feature>
<dbReference type="GO" id="GO:0061908">
    <property type="term" value="C:phagophore"/>
    <property type="evidence" value="ECO:0007669"/>
    <property type="project" value="TreeGrafter"/>
</dbReference>
<dbReference type="InterPro" id="IPR042527">
    <property type="entry name" value="Atg5_UblA_dom_sf"/>
</dbReference>
<keyword evidence="5" id="KW-0813">Transport</keyword>
<protein>
    <recommendedName>
        <fullName evidence="5">Autophagy protein 5</fullName>
    </recommendedName>
</protein>
<dbReference type="PANTHER" id="PTHR13040:SF2">
    <property type="entry name" value="AUTOPHAGY PROTEIN 5"/>
    <property type="match status" value="1"/>
</dbReference>
<dbReference type="Proteomes" id="UP000187429">
    <property type="component" value="Unassembled WGS sequence"/>
</dbReference>
<dbReference type="Pfam" id="PF20638">
    <property type="entry name" value="ATG5_UblA"/>
    <property type="match status" value="1"/>
</dbReference>
<dbReference type="InterPro" id="IPR048318">
    <property type="entry name" value="ATG5_UblB"/>
</dbReference>
<dbReference type="Pfam" id="PF20637">
    <property type="entry name" value="ATG5_HBR"/>
    <property type="match status" value="1"/>
</dbReference>
<feature type="domain" description="Autophagy protein ATG5 UblB" evidence="6">
    <location>
        <begin position="288"/>
        <end position="420"/>
    </location>
</feature>
<dbReference type="GO" id="GO:0044233">
    <property type="term" value="C:mitochondria-associated endoplasmic reticulum membrane contact site"/>
    <property type="evidence" value="ECO:0007669"/>
    <property type="project" value="TreeGrafter"/>
</dbReference>
<sequence>MSKGQLSQEIEKRIYEAAIPIRLRLDPTDSIELTSTPSLPSHFQTFHLILFLFKKKFINSFLKILGHRNSYFPFLFSKIKEQWLIPLLLLENNAGTSKFSSKTPNLDQELGIRENEFWLEYNGTPLKWHYPIGLLYDIEVLAGKKPTIKEKPTSTLEAAIESHMKTQNITKNEKNLPLTSPWDLVLHLRKYPNDKIIKSPSIDLLKSMYMFSLKEADFIRHGSSKRVMELSKIDQTELLDGLSTHKMSTFILVRHLLGLYTSKFDWSTIESGPTLKFEKIPIGLPKAIPVKLYFNGSDSFSEDRYVVFQAPVSPIQNTIPINNIFGEPQPSEYRFTNLFDAIDSLINENNSLHNVIYKNIPQQSTLDGSNSQGSPFTQNNSNWTAFWDCTLQGINLSPNIPLLWLSDNLSYPDSFLHIVLSKKK</sequence>
<dbReference type="Gene3D" id="1.10.246.190">
    <property type="entry name" value="Autophagy protein Apg5, helix rich domain"/>
    <property type="match status" value="1"/>
</dbReference>
<dbReference type="GO" id="GO:0034274">
    <property type="term" value="C:Atg12-Atg5-Atg16 complex"/>
    <property type="evidence" value="ECO:0007669"/>
    <property type="project" value="TreeGrafter"/>
</dbReference>
<dbReference type="GO" id="GO:0000422">
    <property type="term" value="P:autophagy of mitochondrion"/>
    <property type="evidence" value="ECO:0007669"/>
    <property type="project" value="TreeGrafter"/>
</dbReference>
<evidence type="ECO:0000259" key="7">
    <source>
        <dbReference type="Pfam" id="PF20637"/>
    </source>
</evidence>
<dbReference type="Gene3D" id="3.10.20.90">
    <property type="entry name" value="Phosphatidylinositol 3-kinase Catalytic Subunit, Chain A, domain 1"/>
    <property type="match status" value="1"/>
</dbReference>
<dbReference type="OrthoDB" id="272162at2759"/>
<dbReference type="Pfam" id="PF04106">
    <property type="entry name" value="ATG5_UblB"/>
    <property type="match status" value="1"/>
</dbReference>
<evidence type="ECO:0000256" key="4">
    <source>
        <dbReference type="ARBA" id="ARBA00023006"/>
    </source>
</evidence>
<dbReference type="GO" id="GO:0006995">
    <property type="term" value="P:cellular response to nitrogen starvation"/>
    <property type="evidence" value="ECO:0007669"/>
    <property type="project" value="TreeGrafter"/>
</dbReference>
<dbReference type="GO" id="GO:0019776">
    <property type="term" value="F:Atg8-family ligase activity"/>
    <property type="evidence" value="ECO:0007669"/>
    <property type="project" value="TreeGrafter"/>
</dbReference>
<evidence type="ECO:0000313" key="10">
    <source>
        <dbReference type="Proteomes" id="UP000187429"/>
    </source>
</evidence>
<comment type="subunit">
    <text evidence="5">Conjugated with ATG12.</text>
</comment>
<keyword evidence="2 5" id="KW-1017">Isopeptide bond</keyword>
<comment type="function">
    <text evidence="5">Involved in cytoplasm to vacuole transport (Cvt) and autophagic vesicle formation.</text>
</comment>
<comment type="similarity">
    <text evidence="1 5">Belongs to the ATG5 family.</text>
</comment>
<gene>
    <name evidence="9" type="ORF">AYI69_g6349</name>
</gene>
<feature type="domain" description="Autophagy protein ATG5 alpha-helical bundle region" evidence="7">
    <location>
        <begin position="203"/>
        <end position="253"/>
    </location>
</feature>
<name>A0A1R1XZG1_9FUNG</name>
<evidence type="ECO:0000256" key="5">
    <source>
        <dbReference type="RuleBase" id="RU361202"/>
    </source>
</evidence>
<dbReference type="InterPro" id="IPR042526">
    <property type="entry name" value="Atg5_HR"/>
</dbReference>
<evidence type="ECO:0000256" key="2">
    <source>
        <dbReference type="ARBA" id="ARBA00022499"/>
    </source>
</evidence>
<dbReference type="InterPro" id="IPR048939">
    <property type="entry name" value="ATG5_UblA"/>
</dbReference>
<keyword evidence="10" id="KW-1185">Reference proteome</keyword>
<comment type="caution">
    <text evidence="9">The sequence shown here is derived from an EMBL/GenBank/DDBJ whole genome shotgun (WGS) entry which is preliminary data.</text>
</comment>
<dbReference type="GO" id="GO:0034727">
    <property type="term" value="P:piecemeal microautophagy of the nucleus"/>
    <property type="evidence" value="ECO:0007669"/>
    <property type="project" value="TreeGrafter"/>
</dbReference>
<dbReference type="PANTHER" id="PTHR13040">
    <property type="entry name" value="AUTOPHAGY PROTEIN 5"/>
    <property type="match status" value="1"/>
</dbReference>
<proteinExistence type="inferred from homology"/>
<evidence type="ECO:0000259" key="6">
    <source>
        <dbReference type="Pfam" id="PF04106"/>
    </source>
</evidence>